<evidence type="ECO:0000313" key="2">
    <source>
        <dbReference type="EMBL" id="PWK86620.1"/>
    </source>
</evidence>
<dbReference type="AlphaFoldDB" id="A0A316I1V5"/>
<accession>A0A316I1V5</accession>
<keyword evidence="3" id="KW-1185">Reference proteome</keyword>
<dbReference type="Proteomes" id="UP000245812">
    <property type="component" value="Unassembled WGS sequence"/>
</dbReference>
<feature type="signal peptide" evidence="1">
    <location>
        <begin position="1"/>
        <end position="24"/>
    </location>
</feature>
<organism evidence="2 3">
    <name type="scientific">Fulvimonas soli</name>
    <dbReference type="NCBI Taxonomy" id="155197"/>
    <lineage>
        <taxon>Bacteria</taxon>
        <taxon>Pseudomonadati</taxon>
        <taxon>Pseudomonadota</taxon>
        <taxon>Gammaproteobacteria</taxon>
        <taxon>Lysobacterales</taxon>
        <taxon>Rhodanobacteraceae</taxon>
        <taxon>Fulvimonas</taxon>
    </lineage>
</organism>
<proteinExistence type="predicted"/>
<comment type="caution">
    <text evidence="2">The sequence shown here is derived from an EMBL/GenBank/DDBJ whole genome shotgun (WGS) entry which is preliminary data.</text>
</comment>
<sequence length="266" mass="26710">MRNRTHLLAAIGLALAHWGPAAFADGAARPSRGIEEIDDGELATMRGRYTVDDHTVAWFGVSMISTWQTPSGQTVSGALTLAMDFSGARPKVSFQPTVTITAANAPLPDTASAAGSGLAAAQQPARRIDSSGLANAGGVVQSVQVAGDGNRASNLASLSVRDGGNVPAAAADAPAQASASAGDIGAIVGYDGRTASVQLSVAGQGVVQQWIRSGSVGQGITLTADNQLVSNQLQIDLVRRAAAAGNGQLALNVAQAIGLNHGIGAR</sequence>
<dbReference type="RefSeq" id="WP_342767301.1">
    <property type="nucleotide sequence ID" value="NZ_MSZV01000100.1"/>
</dbReference>
<protein>
    <submittedName>
        <fullName evidence="2">Uncharacterized protein</fullName>
    </submittedName>
</protein>
<evidence type="ECO:0000256" key="1">
    <source>
        <dbReference type="SAM" id="SignalP"/>
    </source>
</evidence>
<keyword evidence="1" id="KW-0732">Signal</keyword>
<gene>
    <name evidence="2" type="ORF">C7456_10710</name>
</gene>
<evidence type="ECO:0000313" key="3">
    <source>
        <dbReference type="Proteomes" id="UP000245812"/>
    </source>
</evidence>
<feature type="chain" id="PRO_5016325330" evidence="1">
    <location>
        <begin position="25"/>
        <end position="266"/>
    </location>
</feature>
<reference evidence="2 3" key="1">
    <citation type="submission" date="2018-05" db="EMBL/GenBank/DDBJ databases">
        <title>Genomic Encyclopedia of Type Strains, Phase IV (KMG-IV): sequencing the most valuable type-strain genomes for metagenomic binning, comparative biology and taxonomic classification.</title>
        <authorList>
            <person name="Goeker M."/>
        </authorList>
    </citation>
    <scope>NUCLEOTIDE SEQUENCE [LARGE SCALE GENOMIC DNA]</scope>
    <source>
        <strain evidence="2 3">DSM 14263</strain>
    </source>
</reference>
<name>A0A316I1V5_9GAMM</name>
<dbReference type="EMBL" id="QGHC01000007">
    <property type="protein sequence ID" value="PWK86620.1"/>
    <property type="molecule type" value="Genomic_DNA"/>
</dbReference>